<dbReference type="RefSeq" id="WP_210980949.1">
    <property type="nucleotide sequence ID" value="NZ_CP108125.1"/>
</dbReference>
<name>A0ABZ1J3J4_9ACTN</name>
<evidence type="ECO:0000313" key="1">
    <source>
        <dbReference type="EMBL" id="WTO86002.1"/>
    </source>
</evidence>
<reference evidence="1 2" key="1">
    <citation type="submission" date="2022-10" db="EMBL/GenBank/DDBJ databases">
        <title>The complete genomes of actinobacterial strains from the NBC collection.</title>
        <authorList>
            <person name="Joergensen T.S."/>
            <person name="Alvarez Arevalo M."/>
            <person name="Sterndorff E.B."/>
            <person name="Faurdal D."/>
            <person name="Vuksanovic O."/>
            <person name="Mourched A.-S."/>
            <person name="Charusanti P."/>
            <person name="Shaw S."/>
            <person name="Blin K."/>
            <person name="Weber T."/>
        </authorList>
    </citation>
    <scope>NUCLEOTIDE SEQUENCE [LARGE SCALE GENOMIC DNA]</scope>
    <source>
        <strain evidence="1 2">NBC_00206</strain>
    </source>
</reference>
<keyword evidence="2" id="KW-1185">Reference proteome</keyword>
<dbReference type="EMBL" id="CP108125">
    <property type="protein sequence ID" value="WTO86002.1"/>
    <property type="molecule type" value="Genomic_DNA"/>
</dbReference>
<dbReference type="InterPro" id="IPR036388">
    <property type="entry name" value="WH-like_DNA-bd_sf"/>
</dbReference>
<accession>A0ABZ1J3J4</accession>
<gene>
    <name evidence="1" type="ORF">OHU27_27640</name>
</gene>
<sequence>MTSAAGVPAPPSTVTIHQLAPAVGFEVLREVSQHTHTKLQTVAETVIA</sequence>
<proteinExistence type="predicted"/>
<organism evidence="1 2">
    <name type="scientific">Streptomyces nigra</name>
    <dbReference type="NCBI Taxonomy" id="1827580"/>
    <lineage>
        <taxon>Bacteria</taxon>
        <taxon>Bacillati</taxon>
        <taxon>Actinomycetota</taxon>
        <taxon>Actinomycetes</taxon>
        <taxon>Kitasatosporales</taxon>
        <taxon>Streptomycetaceae</taxon>
        <taxon>Streptomyces</taxon>
    </lineage>
</organism>
<dbReference type="Gene3D" id="1.10.10.10">
    <property type="entry name" value="Winged helix-like DNA-binding domain superfamily/Winged helix DNA-binding domain"/>
    <property type="match status" value="1"/>
</dbReference>
<evidence type="ECO:0000313" key="2">
    <source>
        <dbReference type="Proteomes" id="UP001622690"/>
    </source>
</evidence>
<protein>
    <submittedName>
        <fullName evidence="1">ANTAR domain-containing protein</fullName>
    </submittedName>
</protein>
<dbReference type="Proteomes" id="UP001622690">
    <property type="component" value="Chromosome"/>
</dbReference>